<dbReference type="PANTHER" id="PTHR23248">
    <property type="entry name" value="PHOSPHOLIPID SCRAMBLASE-RELATED"/>
    <property type="match status" value="1"/>
</dbReference>
<dbReference type="InterPro" id="IPR005552">
    <property type="entry name" value="Scramblase"/>
</dbReference>
<gene>
    <name evidence="3 5 6" type="primary">plscr4</name>
</gene>
<dbReference type="CTD" id="57088"/>
<dbReference type="Ensembl" id="ENSXETT00000076971">
    <property type="protein sequence ID" value="ENSXETP00000093573"/>
    <property type="gene ID" value="ENSXETG00000036283"/>
</dbReference>
<accession>A0A6I8SNA7</accession>
<keyword evidence="4" id="KW-1185">Reference proteome</keyword>
<comment type="similarity">
    <text evidence="1 2">Belongs to the phospholipid scramblase family.</text>
</comment>
<dbReference type="RefSeq" id="XP_002942920.2">
    <property type="nucleotide sequence ID" value="XM_002942874.5"/>
</dbReference>
<sequence>MAGTPVIPPGLENLLQMDEIWIKQTRHSTFQNHCTYDLLTPSGALLYRAEETRECCGPRFDVSVQNLHGQQVLSLLLPSSYCTWETQLQVFSGTGTLLGYINKTWASMNFTILTPTREKSLEVQGPGWGGGFMSDVNFQVTMYGSHAAFGLITRVWRGVKKEFFSPNDYYAIKFPRDLDVNVKALLVACTIYIDFTYYEARNRRS</sequence>
<dbReference type="GeneTree" id="ENSGT00940000166503"/>
<dbReference type="GeneID" id="100488434"/>
<evidence type="ECO:0000313" key="5">
    <source>
        <dbReference type="RefSeq" id="XP_002942920.2"/>
    </source>
</evidence>
<dbReference type="Bgee" id="ENSXETG00000036283">
    <property type="expression patterns" value="Expressed in heart and 11 other cell types or tissues"/>
</dbReference>
<dbReference type="Proteomes" id="UP000008143">
    <property type="component" value="Chromosome 3"/>
</dbReference>
<reference evidence="3" key="2">
    <citation type="submission" date="2020-05" db="UniProtKB">
        <authorList>
            <consortium name="Ensembl"/>
        </authorList>
    </citation>
    <scope>IDENTIFICATION</scope>
</reference>
<dbReference type="GO" id="GO:0017128">
    <property type="term" value="F:phospholipid scramblase activity"/>
    <property type="evidence" value="ECO:0000318"/>
    <property type="project" value="GO_Central"/>
</dbReference>
<dbReference type="GO" id="GO:0017121">
    <property type="term" value="P:plasma membrane phospholipid scrambling"/>
    <property type="evidence" value="ECO:0000318"/>
    <property type="project" value="GO_Central"/>
</dbReference>
<organism evidence="3">
    <name type="scientific">Xenopus tropicalis</name>
    <name type="common">Western clawed frog</name>
    <name type="synonym">Silurana tropicalis</name>
    <dbReference type="NCBI Taxonomy" id="8364"/>
    <lineage>
        <taxon>Eukaryota</taxon>
        <taxon>Metazoa</taxon>
        <taxon>Chordata</taxon>
        <taxon>Craniata</taxon>
        <taxon>Vertebrata</taxon>
        <taxon>Euteleostomi</taxon>
        <taxon>Amphibia</taxon>
        <taxon>Batrachia</taxon>
        <taxon>Anura</taxon>
        <taxon>Pipoidea</taxon>
        <taxon>Pipidae</taxon>
        <taxon>Xenopodinae</taxon>
        <taxon>Xenopus</taxon>
        <taxon>Silurana</taxon>
    </lineage>
</organism>
<dbReference type="AlphaFoldDB" id="A0A6I8SNA7"/>
<dbReference type="GO" id="GO:0005886">
    <property type="term" value="C:plasma membrane"/>
    <property type="evidence" value="ECO:0000318"/>
    <property type="project" value="GO_Central"/>
</dbReference>
<proteinExistence type="inferred from homology"/>
<evidence type="ECO:0000313" key="6">
    <source>
        <dbReference type="Xenbase" id="XB-GENE-6449820"/>
    </source>
</evidence>
<comment type="cofactor">
    <cofactor evidence="2">
        <name>Ca(2+)</name>
        <dbReference type="ChEBI" id="CHEBI:29108"/>
    </cofactor>
</comment>
<evidence type="ECO:0000313" key="4">
    <source>
        <dbReference type="Proteomes" id="UP000008143"/>
    </source>
</evidence>
<evidence type="ECO:0000256" key="2">
    <source>
        <dbReference type="RuleBase" id="RU363116"/>
    </source>
</evidence>
<dbReference type="Xenbase" id="XB-GENE-6449820">
    <property type="gene designation" value="plscr4"/>
</dbReference>
<comment type="function">
    <text evidence="2">May mediate accelerated ATP-independent bidirectional transbilayer migration of phospholipids upon binding calcium ions that results in a loss of phospholipid asymmetry in the plasma membrane.</text>
</comment>
<dbReference type="OrthoDB" id="191150at2759"/>
<dbReference type="PANTHER" id="PTHR23248:SF66">
    <property type="entry name" value="PHOSPHOLIPID SCRAMBLASE"/>
    <property type="match status" value="1"/>
</dbReference>
<name>A0A6I8SNA7_XENTR</name>
<evidence type="ECO:0000256" key="1">
    <source>
        <dbReference type="ARBA" id="ARBA00005350"/>
    </source>
</evidence>
<protein>
    <recommendedName>
        <fullName evidence="2">Phospholipid scramblase</fullName>
    </recommendedName>
</protein>
<dbReference type="AGR" id="Xenbase:XB-GENE-6449820"/>
<keyword evidence="2" id="KW-0106">Calcium</keyword>
<reference evidence="3" key="1">
    <citation type="journal article" date="2010" name="Science">
        <title>The genome of the Western clawed frog Xenopus tropicalis.</title>
        <authorList>
            <person name="Hellsten U."/>
            <person name="Harland R.M."/>
            <person name="Gilchrist M.J."/>
            <person name="Hendrix D."/>
            <person name="Jurka J."/>
            <person name="Kapitonov V."/>
            <person name="Ovcharenko I."/>
            <person name="Putnam N.H."/>
            <person name="Shu S."/>
            <person name="Taher L."/>
            <person name="Blitz I.L."/>
            <person name="Blumberg B."/>
            <person name="Dichmann D.S."/>
            <person name="Dubchak I."/>
            <person name="Amaya E."/>
            <person name="Detter J.C."/>
            <person name="Fletcher R."/>
            <person name="Gerhard D.S."/>
            <person name="Goodstein D."/>
            <person name="Graves T."/>
            <person name="Grigoriev I.V."/>
            <person name="Grimwood J."/>
            <person name="Kawashima T."/>
            <person name="Lindquist E."/>
            <person name="Lucas S.M."/>
            <person name="Mead P.E."/>
            <person name="Mitros T."/>
            <person name="Ogino H."/>
            <person name="Ohta Y."/>
            <person name="Poliakov A.V."/>
            <person name="Pollet N."/>
            <person name="Robert J."/>
            <person name="Salamov A."/>
            <person name="Sater A.K."/>
            <person name="Schmutz J."/>
            <person name="Terry A."/>
            <person name="Vize P.D."/>
            <person name="Warren W.C."/>
            <person name="Wells D."/>
            <person name="Wills A."/>
            <person name="Wilson R.K."/>
            <person name="Zimmerman L.B."/>
            <person name="Zorn A.M."/>
            <person name="Grainger R."/>
            <person name="Grammer T."/>
            <person name="Khokha M.K."/>
            <person name="Richardson P.M."/>
            <person name="Rokhsar D.S."/>
        </authorList>
    </citation>
    <scope>NUCLEOTIDE SEQUENCE [LARGE SCALE GENOMIC DNA]</scope>
    <source>
        <strain evidence="3">Nigerian</strain>
    </source>
</reference>
<evidence type="ECO:0000313" key="3">
    <source>
        <dbReference type="Ensembl" id="ENSXETP00000093573"/>
    </source>
</evidence>
<reference evidence="5" key="3">
    <citation type="submission" date="2025-04" db="UniProtKB">
        <authorList>
            <consortium name="RefSeq"/>
        </authorList>
    </citation>
    <scope>IDENTIFICATION</scope>
    <source>
        <strain evidence="5">Nigerian</strain>
        <tissue evidence="5">Liver and blood</tissue>
    </source>
</reference>
<keyword evidence="2" id="KW-0564">Palmitate</keyword>
<dbReference type="Pfam" id="PF03803">
    <property type="entry name" value="Scramblase"/>
    <property type="match status" value="1"/>
</dbReference>
<dbReference type="KEGG" id="xtr:100488434"/>
<dbReference type="OMA" id="ITRVWRG"/>
<keyword evidence="2" id="KW-0449">Lipoprotein</keyword>